<reference evidence="2 3" key="1">
    <citation type="submission" date="2021-06" db="EMBL/GenBank/DDBJ databases">
        <authorList>
            <person name="Palmer J.M."/>
        </authorList>
    </citation>
    <scope>NUCLEOTIDE SEQUENCE [LARGE SCALE GENOMIC DNA]</scope>
    <source>
        <strain evidence="3">if_2019</strain>
        <tissue evidence="2">Muscle</tissue>
    </source>
</reference>
<evidence type="ECO:0000313" key="3">
    <source>
        <dbReference type="Proteomes" id="UP001482620"/>
    </source>
</evidence>
<keyword evidence="3" id="KW-1185">Reference proteome</keyword>
<feature type="region of interest" description="Disordered" evidence="1">
    <location>
        <begin position="1"/>
        <end position="39"/>
    </location>
</feature>
<gene>
    <name evidence="2" type="ORF">ILYODFUR_037813</name>
</gene>
<sequence length="108" mass="12065">MKEPEPHKKGQSSDGLALRCSTDPLIQPGQKEKITNSTIHQSPPNLSIWRYTHLLCTMPSGVLAVNPEETSHYADLPINLSNFLLVPVIVELVAVRRSRNHMKNPEDS</sequence>
<evidence type="ECO:0000313" key="2">
    <source>
        <dbReference type="EMBL" id="MEQ2253953.1"/>
    </source>
</evidence>
<evidence type="ECO:0000256" key="1">
    <source>
        <dbReference type="SAM" id="MobiDB-lite"/>
    </source>
</evidence>
<comment type="caution">
    <text evidence="2">The sequence shown here is derived from an EMBL/GenBank/DDBJ whole genome shotgun (WGS) entry which is preliminary data.</text>
</comment>
<dbReference type="EMBL" id="JAHRIQ010101372">
    <property type="protein sequence ID" value="MEQ2253953.1"/>
    <property type="molecule type" value="Genomic_DNA"/>
</dbReference>
<accession>A0ABV0V9G2</accession>
<proteinExistence type="predicted"/>
<name>A0ABV0V9G2_9TELE</name>
<organism evidence="2 3">
    <name type="scientific">Ilyodon furcidens</name>
    <name type="common">goldbreast splitfin</name>
    <dbReference type="NCBI Taxonomy" id="33524"/>
    <lineage>
        <taxon>Eukaryota</taxon>
        <taxon>Metazoa</taxon>
        <taxon>Chordata</taxon>
        <taxon>Craniata</taxon>
        <taxon>Vertebrata</taxon>
        <taxon>Euteleostomi</taxon>
        <taxon>Actinopterygii</taxon>
        <taxon>Neopterygii</taxon>
        <taxon>Teleostei</taxon>
        <taxon>Neoteleostei</taxon>
        <taxon>Acanthomorphata</taxon>
        <taxon>Ovalentaria</taxon>
        <taxon>Atherinomorphae</taxon>
        <taxon>Cyprinodontiformes</taxon>
        <taxon>Goodeidae</taxon>
        <taxon>Ilyodon</taxon>
    </lineage>
</organism>
<protein>
    <submittedName>
        <fullName evidence="2">Uncharacterized protein</fullName>
    </submittedName>
</protein>
<dbReference type="Proteomes" id="UP001482620">
    <property type="component" value="Unassembled WGS sequence"/>
</dbReference>